<evidence type="ECO:0000256" key="1">
    <source>
        <dbReference type="SAM" id="Phobius"/>
    </source>
</evidence>
<dbReference type="KEGG" id="palh:B1H58_03360"/>
<evidence type="ECO:0000313" key="2">
    <source>
        <dbReference type="EMBL" id="ARJ41133.1"/>
    </source>
</evidence>
<name>A0A1W6B237_9GAMM</name>
<protein>
    <submittedName>
        <fullName evidence="2">Uncharacterized protein</fullName>
    </submittedName>
</protein>
<accession>A0A1W6B237</accession>
<gene>
    <name evidence="2" type="ORF">B1H58_03360</name>
</gene>
<sequence>MKKKIIDALCLAAGVLLSASLLSGANVMFTNTWYPLPYKFSKFFVMIFCMQGVALTIKKSAIFYSKLKNDKGDFNHRY</sequence>
<evidence type="ECO:0000313" key="3">
    <source>
        <dbReference type="Proteomes" id="UP000192900"/>
    </source>
</evidence>
<feature type="transmembrane region" description="Helical" evidence="1">
    <location>
        <begin position="40"/>
        <end position="57"/>
    </location>
</feature>
<organism evidence="2 3">
    <name type="scientific">Pantoea alhagi</name>
    <dbReference type="NCBI Taxonomy" id="1891675"/>
    <lineage>
        <taxon>Bacteria</taxon>
        <taxon>Pseudomonadati</taxon>
        <taxon>Pseudomonadota</taxon>
        <taxon>Gammaproteobacteria</taxon>
        <taxon>Enterobacterales</taxon>
        <taxon>Erwiniaceae</taxon>
        <taxon>Pantoea</taxon>
    </lineage>
</organism>
<dbReference type="Proteomes" id="UP000192900">
    <property type="component" value="Chromosome"/>
</dbReference>
<dbReference type="EMBL" id="CP019706">
    <property type="protein sequence ID" value="ARJ41133.1"/>
    <property type="molecule type" value="Genomic_DNA"/>
</dbReference>
<dbReference type="AlphaFoldDB" id="A0A1W6B237"/>
<keyword evidence="1" id="KW-0472">Membrane</keyword>
<reference evidence="2 3" key="1">
    <citation type="submission" date="2017-02" db="EMBL/GenBank/DDBJ databases">
        <title>Complete genome sequence of the drought resistance-promoting endophyte Pantoea alhagi LTYR-11Z.</title>
        <authorList>
            <person name="Zhang L."/>
        </authorList>
    </citation>
    <scope>NUCLEOTIDE SEQUENCE [LARGE SCALE GENOMIC DNA]</scope>
    <source>
        <strain evidence="2 3">LTYR-11Z</strain>
    </source>
</reference>
<proteinExistence type="predicted"/>
<keyword evidence="3" id="KW-1185">Reference proteome</keyword>
<keyword evidence="1" id="KW-1133">Transmembrane helix</keyword>
<dbReference type="RefSeq" id="WP_085067975.1">
    <property type="nucleotide sequence ID" value="NZ_CP019706.1"/>
</dbReference>
<keyword evidence="1" id="KW-0812">Transmembrane</keyword>